<dbReference type="InterPro" id="IPR027417">
    <property type="entry name" value="P-loop_NTPase"/>
</dbReference>
<dbReference type="InterPro" id="IPR052705">
    <property type="entry name" value="Gliding_Motility_GTPase"/>
</dbReference>
<evidence type="ECO:0000256" key="3">
    <source>
        <dbReference type="ARBA" id="ARBA00022801"/>
    </source>
</evidence>
<dbReference type="Proteomes" id="UP000468735">
    <property type="component" value="Unassembled WGS sequence"/>
</dbReference>
<dbReference type="PANTHER" id="PTHR42708:SF1">
    <property type="entry name" value="GLIDING MOTILITY PROTEIN MGLA"/>
    <property type="match status" value="1"/>
</dbReference>
<dbReference type="CDD" id="cd00882">
    <property type="entry name" value="Ras_like_GTPase"/>
    <property type="match status" value="1"/>
</dbReference>
<evidence type="ECO:0000256" key="4">
    <source>
        <dbReference type="ARBA" id="ARBA00023134"/>
    </source>
</evidence>
<comment type="similarity">
    <text evidence="1">Belongs to the GPN-loop GTPase family.</text>
</comment>
<evidence type="ECO:0000256" key="2">
    <source>
        <dbReference type="ARBA" id="ARBA00022741"/>
    </source>
</evidence>
<keyword evidence="2" id="KW-0547">Nucleotide-binding</keyword>
<dbReference type="SUPFAM" id="SSF52540">
    <property type="entry name" value="P-loop containing nucleoside triphosphate hydrolases"/>
    <property type="match status" value="1"/>
</dbReference>
<evidence type="ECO:0000313" key="5">
    <source>
        <dbReference type="EMBL" id="KAB2352329.1"/>
    </source>
</evidence>
<dbReference type="GO" id="GO:0016787">
    <property type="term" value="F:hydrolase activity"/>
    <property type="evidence" value="ECO:0007669"/>
    <property type="project" value="UniProtKB-KW"/>
</dbReference>
<dbReference type="GO" id="GO:0005524">
    <property type="term" value="F:ATP binding"/>
    <property type="evidence" value="ECO:0007669"/>
    <property type="project" value="UniProtKB-KW"/>
</dbReference>
<keyword evidence="5" id="KW-0067">ATP-binding</keyword>
<dbReference type="OrthoDB" id="4303541at2"/>
<dbReference type="PANTHER" id="PTHR42708">
    <property type="entry name" value="ATP/GTP-BINDING PROTEIN-RELATED"/>
    <property type="match status" value="1"/>
</dbReference>
<dbReference type="InterPro" id="IPR004130">
    <property type="entry name" value="Gpn"/>
</dbReference>
<organism evidence="5 6">
    <name type="scientific">Actinomadura rudentiformis</name>
    <dbReference type="NCBI Taxonomy" id="359158"/>
    <lineage>
        <taxon>Bacteria</taxon>
        <taxon>Bacillati</taxon>
        <taxon>Actinomycetota</taxon>
        <taxon>Actinomycetes</taxon>
        <taxon>Streptosporangiales</taxon>
        <taxon>Thermomonosporaceae</taxon>
        <taxon>Actinomadura</taxon>
    </lineage>
</organism>
<proteinExistence type="inferred from homology"/>
<dbReference type="GO" id="GO:0005525">
    <property type="term" value="F:GTP binding"/>
    <property type="evidence" value="ECO:0007669"/>
    <property type="project" value="UniProtKB-KW"/>
</dbReference>
<comment type="caution">
    <text evidence="5">The sequence shown here is derived from an EMBL/GenBank/DDBJ whole genome shotgun (WGS) entry which is preliminary data.</text>
</comment>
<protein>
    <submittedName>
        <fullName evidence="5">ATP-binding protein</fullName>
    </submittedName>
</protein>
<dbReference type="RefSeq" id="WP_151557034.1">
    <property type="nucleotide sequence ID" value="NZ_WBMT01000001.1"/>
</dbReference>
<dbReference type="EMBL" id="WBMT01000001">
    <property type="protein sequence ID" value="KAB2352329.1"/>
    <property type="molecule type" value="Genomic_DNA"/>
</dbReference>
<evidence type="ECO:0000256" key="1">
    <source>
        <dbReference type="ARBA" id="ARBA00005290"/>
    </source>
</evidence>
<dbReference type="Gene3D" id="3.40.50.300">
    <property type="entry name" value="P-loop containing nucleotide triphosphate hydrolases"/>
    <property type="match status" value="1"/>
</dbReference>
<keyword evidence="3" id="KW-0378">Hydrolase</keyword>
<name>A0A6H9ZCQ1_9ACTN</name>
<sequence length="216" mass="23146">MDPQPPEPAPDAAAPLVIKILIAGGFGVGKTTLVGAVSDIQPLRTEARLSDRSLGVDDTSGVDQKSTTTVAMDFGRITLHDGLVLYLFGTPGQERFWFMWDELASGALGGVVLVDTRRLEECFPAIDYFERRRLPFIVAVNGFDGAAAHDAEKIRVALDIAPDIPIVQCDVRERSSGKHVLVTLVEHVLTLTTKPRRATGRSAVLATGRSGGCSPP</sequence>
<keyword evidence="4" id="KW-0342">GTP-binding</keyword>
<accession>A0A6H9ZCQ1</accession>
<evidence type="ECO:0000313" key="6">
    <source>
        <dbReference type="Proteomes" id="UP000468735"/>
    </source>
</evidence>
<keyword evidence="6" id="KW-1185">Reference proteome</keyword>
<gene>
    <name evidence="5" type="ORF">F8566_01120</name>
</gene>
<reference evidence="5 6" key="1">
    <citation type="submission" date="2019-09" db="EMBL/GenBank/DDBJ databases">
        <title>Actinomadura physcomitrii sp. nov., a novel actinomycete isolated from moss [Physcomitrium sphaericum (Ludw) Fuernr].</title>
        <authorList>
            <person name="Zhuang X."/>
            <person name="Liu C."/>
        </authorList>
    </citation>
    <scope>NUCLEOTIDE SEQUENCE [LARGE SCALE GENOMIC DNA]</scope>
    <source>
        <strain evidence="5 6">HMC1</strain>
    </source>
</reference>
<dbReference type="Pfam" id="PF03029">
    <property type="entry name" value="ATP_bind_1"/>
    <property type="match status" value="1"/>
</dbReference>
<dbReference type="AlphaFoldDB" id="A0A6H9ZCQ1"/>